<dbReference type="Proteomes" id="UP000593564">
    <property type="component" value="Unassembled WGS sequence"/>
</dbReference>
<accession>A0A7J7GKN0</accession>
<dbReference type="AlphaFoldDB" id="A0A7J7GKN0"/>
<dbReference type="PANTHER" id="PTHR33432:SF22">
    <property type="entry name" value="OS10G0436850 PROTEIN"/>
    <property type="match status" value="1"/>
</dbReference>
<evidence type="ECO:0000313" key="5">
    <source>
        <dbReference type="Proteomes" id="UP000593564"/>
    </source>
</evidence>
<dbReference type="InterPro" id="IPR036142">
    <property type="entry name" value="ENT_dom-like_sf"/>
</dbReference>
<gene>
    <name evidence="4" type="ORF">HYC85_021628</name>
</gene>
<organism evidence="4 5">
    <name type="scientific">Camellia sinensis</name>
    <name type="common">Tea plant</name>
    <name type="synonym">Thea sinensis</name>
    <dbReference type="NCBI Taxonomy" id="4442"/>
    <lineage>
        <taxon>Eukaryota</taxon>
        <taxon>Viridiplantae</taxon>
        <taxon>Streptophyta</taxon>
        <taxon>Embryophyta</taxon>
        <taxon>Tracheophyta</taxon>
        <taxon>Spermatophyta</taxon>
        <taxon>Magnoliopsida</taxon>
        <taxon>eudicotyledons</taxon>
        <taxon>Gunneridae</taxon>
        <taxon>Pentapetalae</taxon>
        <taxon>asterids</taxon>
        <taxon>Ericales</taxon>
        <taxon>Theaceae</taxon>
        <taxon>Camellia</taxon>
    </lineage>
</organism>
<comment type="subcellular location">
    <subcellularLocation>
        <location evidence="1">Nucleus</location>
    </subcellularLocation>
</comment>
<comment type="caution">
    <text evidence="4">The sequence shown here is derived from an EMBL/GenBank/DDBJ whole genome shotgun (WGS) entry which is preliminary data.</text>
</comment>
<evidence type="ECO:0000259" key="3">
    <source>
        <dbReference type="PROSITE" id="PS51138"/>
    </source>
</evidence>
<reference evidence="5" key="1">
    <citation type="journal article" date="2020" name="Nat. Commun.">
        <title>Genome assembly of wild tea tree DASZ reveals pedigree and selection history of tea varieties.</title>
        <authorList>
            <person name="Zhang W."/>
            <person name="Zhang Y."/>
            <person name="Qiu H."/>
            <person name="Guo Y."/>
            <person name="Wan H."/>
            <person name="Zhang X."/>
            <person name="Scossa F."/>
            <person name="Alseekh S."/>
            <person name="Zhang Q."/>
            <person name="Wang P."/>
            <person name="Xu L."/>
            <person name="Schmidt M.H."/>
            <person name="Jia X."/>
            <person name="Li D."/>
            <person name="Zhu A."/>
            <person name="Guo F."/>
            <person name="Chen W."/>
            <person name="Ni D."/>
            <person name="Usadel B."/>
            <person name="Fernie A.R."/>
            <person name="Wen W."/>
        </authorList>
    </citation>
    <scope>NUCLEOTIDE SEQUENCE [LARGE SCALE GENOMIC DNA]</scope>
    <source>
        <strain evidence="5">cv. G240</strain>
    </source>
</reference>
<dbReference type="PANTHER" id="PTHR33432">
    <property type="entry name" value="PROTEIN EMSY-LIKE 4"/>
    <property type="match status" value="1"/>
</dbReference>
<evidence type="ECO:0000256" key="1">
    <source>
        <dbReference type="ARBA" id="ARBA00004123"/>
    </source>
</evidence>
<sequence length="347" mass="39121">MDYPCHHHRCIGSHLNIPIQSIDNSLRVGAPRMPPLTESYGTDAVVVRSRIQSIEKEAYTAVLRAFMAQSDVLSWGKEGLITELRRELNVTDQEHRKLLTEIQSDEFARMIRKWRKSTCHAQELSSSRMDAPGFVPSSMSNASHKISMTSHPDVSMLQRYVSHSQPTSAANPSSFPAQYRNGQSIGGLLTYSTGNAGQPMKAVVPNVMAPSASKNRGPVKPQSKMGFYVADVDNLQKTSDIIKIRATNKLLHKVESMICGREVNPDPVQVEKAKAILMVILPNNFNIMRRSRELEEGWQHRRTCMYGQNYHKGNKLKNVKKQGLVELFMGRFKLDLAYTVTRTDQPR</sequence>
<dbReference type="EMBL" id="JACBKZ010000010">
    <property type="protein sequence ID" value="KAF5940461.1"/>
    <property type="molecule type" value="Genomic_DNA"/>
</dbReference>
<dbReference type="PROSITE" id="PS51138">
    <property type="entry name" value="ENT"/>
    <property type="match status" value="1"/>
</dbReference>
<keyword evidence="2" id="KW-0539">Nucleus</keyword>
<dbReference type="SMART" id="SM01191">
    <property type="entry name" value="ENT"/>
    <property type="match status" value="1"/>
</dbReference>
<evidence type="ECO:0000313" key="4">
    <source>
        <dbReference type="EMBL" id="KAF5940461.1"/>
    </source>
</evidence>
<dbReference type="InterPro" id="IPR033485">
    <property type="entry name" value="EMSY-LIKE_plant"/>
</dbReference>
<dbReference type="Pfam" id="PF03735">
    <property type="entry name" value="ENT"/>
    <property type="match status" value="1"/>
</dbReference>
<feature type="domain" description="ENT" evidence="3">
    <location>
        <begin position="47"/>
        <end position="135"/>
    </location>
</feature>
<reference evidence="4 5" key="2">
    <citation type="submission" date="2020-07" db="EMBL/GenBank/DDBJ databases">
        <title>Genome assembly of wild tea tree DASZ reveals pedigree and selection history of tea varieties.</title>
        <authorList>
            <person name="Zhang W."/>
        </authorList>
    </citation>
    <scope>NUCLEOTIDE SEQUENCE [LARGE SCALE GENOMIC DNA]</scope>
    <source>
        <strain evidence="5">cv. G240</strain>
        <tissue evidence="4">Leaf</tissue>
    </source>
</reference>
<dbReference type="InterPro" id="IPR005491">
    <property type="entry name" value="ENT_dom"/>
</dbReference>
<evidence type="ECO:0000256" key="2">
    <source>
        <dbReference type="ARBA" id="ARBA00023242"/>
    </source>
</evidence>
<keyword evidence="5" id="KW-1185">Reference proteome</keyword>
<name>A0A7J7GKN0_CAMSI</name>
<protein>
    <recommendedName>
        <fullName evidence="3">ENT domain-containing protein</fullName>
    </recommendedName>
</protein>
<dbReference type="SUPFAM" id="SSF158639">
    <property type="entry name" value="ENT-like"/>
    <property type="match status" value="1"/>
</dbReference>
<dbReference type="Gene3D" id="1.10.1240.40">
    <property type="entry name" value="ENT domain"/>
    <property type="match status" value="1"/>
</dbReference>
<dbReference type="GO" id="GO:0005634">
    <property type="term" value="C:nucleus"/>
    <property type="evidence" value="ECO:0007669"/>
    <property type="project" value="UniProtKB-SubCell"/>
</dbReference>
<dbReference type="GO" id="GO:0050832">
    <property type="term" value="P:defense response to fungus"/>
    <property type="evidence" value="ECO:0007669"/>
    <property type="project" value="InterPro"/>
</dbReference>
<proteinExistence type="predicted"/>